<keyword evidence="3" id="KW-1185">Reference proteome</keyword>
<dbReference type="EMBL" id="BAABJJ010000039">
    <property type="protein sequence ID" value="GAA4952930.1"/>
    <property type="molecule type" value="Genomic_DNA"/>
</dbReference>
<sequence length="81" mass="9463">MLKCCKKFEIKKLEVRSLLTLLYCFTQRRGGANLDVKNLIMKTKTMTEELRLNTFFSRKDANLPAGKQGRKVERKKPNNDN</sequence>
<evidence type="ECO:0000313" key="2">
    <source>
        <dbReference type="EMBL" id="GAA4952930.1"/>
    </source>
</evidence>
<evidence type="ECO:0000256" key="1">
    <source>
        <dbReference type="SAM" id="MobiDB-lite"/>
    </source>
</evidence>
<organism evidence="2 3">
    <name type="scientific">Algibacter agarivorans</name>
    <dbReference type="NCBI Taxonomy" id="1109741"/>
    <lineage>
        <taxon>Bacteria</taxon>
        <taxon>Pseudomonadati</taxon>
        <taxon>Bacteroidota</taxon>
        <taxon>Flavobacteriia</taxon>
        <taxon>Flavobacteriales</taxon>
        <taxon>Flavobacteriaceae</taxon>
        <taxon>Algibacter</taxon>
    </lineage>
</organism>
<dbReference type="Proteomes" id="UP001501302">
    <property type="component" value="Unassembled WGS sequence"/>
</dbReference>
<name>A0ABP9GXJ9_9FLAO</name>
<protein>
    <submittedName>
        <fullName evidence="2">Uncharacterized protein</fullName>
    </submittedName>
</protein>
<feature type="region of interest" description="Disordered" evidence="1">
    <location>
        <begin position="61"/>
        <end position="81"/>
    </location>
</feature>
<gene>
    <name evidence="2" type="ORF">GCM10023314_28090</name>
</gene>
<proteinExistence type="predicted"/>
<reference evidence="3" key="1">
    <citation type="journal article" date="2019" name="Int. J. Syst. Evol. Microbiol.">
        <title>The Global Catalogue of Microorganisms (GCM) 10K type strain sequencing project: providing services to taxonomists for standard genome sequencing and annotation.</title>
        <authorList>
            <consortium name="The Broad Institute Genomics Platform"/>
            <consortium name="The Broad Institute Genome Sequencing Center for Infectious Disease"/>
            <person name="Wu L."/>
            <person name="Ma J."/>
        </authorList>
    </citation>
    <scope>NUCLEOTIDE SEQUENCE [LARGE SCALE GENOMIC DNA]</scope>
    <source>
        <strain evidence="3">JCM 18285</strain>
    </source>
</reference>
<evidence type="ECO:0000313" key="3">
    <source>
        <dbReference type="Proteomes" id="UP001501302"/>
    </source>
</evidence>
<accession>A0ABP9GXJ9</accession>
<comment type="caution">
    <text evidence="2">The sequence shown here is derived from an EMBL/GenBank/DDBJ whole genome shotgun (WGS) entry which is preliminary data.</text>
</comment>